<evidence type="ECO:0000256" key="7">
    <source>
        <dbReference type="SAM" id="MobiDB-lite"/>
    </source>
</evidence>
<dbReference type="Proteomes" id="UP000076420">
    <property type="component" value="Unassembled WGS sequence"/>
</dbReference>
<dbReference type="VEuPathDB" id="VectorBase:BGLAX_028775"/>
<feature type="domain" description="Ig-like" evidence="8">
    <location>
        <begin position="697"/>
        <end position="785"/>
    </location>
</feature>
<dbReference type="InterPro" id="IPR013098">
    <property type="entry name" value="Ig_I-set"/>
</dbReference>
<reference evidence="9" key="1">
    <citation type="submission" date="2020-05" db="UniProtKB">
        <authorList>
            <consortium name="EnsemblMetazoa"/>
        </authorList>
    </citation>
    <scope>IDENTIFICATION</scope>
    <source>
        <strain evidence="9">BB02</strain>
    </source>
</reference>
<keyword evidence="3" id="KW-0963">Cytoplasm</keyword>
<dbReference type="AlphaFoldDB" id="A0A2C9KNK8"/>
<protein>
    <recommendedName>
        <fullName evidence="8">Ig-like domain-containing protein</fullName>
    </recommendedName>
</protein>
<feature type="compositionally biased region" description="Basic and acidic residues" evidence="7">
    <location>
        <begin position="183"/>
        <end position="198"/>
    </location>
</feature>
<comment type="similarity">
    <text evidence="2">Belongs to the protein kinase superfamily. CAMK Ser/Thr protein kinase family.</text>
</comment>
<gene>
    <name evidence="9" type="primary">106076191</name>
</gene>
<dbReference type="SMART" id="SM00409">
    <property type="entry name" value="IG"/>
    <property type="match status" value="3"/>
</dbReference>
<feature type="region of interest" description="Disordered" evidence="7">
    <location>
        <begin position="360"/>
        <end position="396"/>
    </location>
</feature>
<evidence type="ECO:0000256" key="1">
    <source>
        <dbReference type="ARBA" id="ARBA00004496"/>
    </source>
</evidence>
<proteinExistence type="inferred from homology"/>
<dbReference type="InterPro" id="IPR007110">
    <property type="entry name" value="Ig-like_dom"/>
</dbReference>
<evidence type="ECO:0000313" key="10">
    <source>
        <dbReference type="Proteomes" id="UP000076420"/>
    </source>
</evidence>
<dbReference type="Pfam" id="PF07679">
    <property type="entry name" value="I-set"/>
    <property type="match status" value="3"/>
</dbReference>
<dbReference type="VEuPathDB" id="VectorBase:BGLB021699"/>
<dbReference type="InterPro" id="IPR003599">
    <property type="entry name" value="Ig_sub"/>
</dbReference>
<organism evidence="9 10">
    <name type="scientific">Biomphalaria glabrata</name>
    <name type="common">Bloodfluke planorb</name>
    <name type="synonym">Freshwater snail</name>
    <dbReference type="NCBI Taxonomy" id="6526"/>
    <lineage>
        <taxon>Eukaryota</taxon>
        <taxon>Metazoa</taxon>
        <taxon>Spiralia</taxon>
        <taxon>Lophotrochozoa</taxon>
        <taxon>Mollusca</taxon>
        <taxon>Gastropoda</taxon>
        <taxon>Heterobranchia</taxon>
        <taxon>Euthyneura</taxon>
        <taxon>Panpulmonata</taxon>
        <taxon>Hygrophila</taxon>
        <taxon>Lymnaeoidea</taxon>
        <taxon>Planorbidae</taxon>
        <taxon>Biomphalaria</taxon>
    </lineage>
</organism>
<dbReference type="PROSITE" id="PS50835">
    <property type="entry name" value="IG_LIKE"/>
    <property type="match status" value="3"/>
</dbReference>
<sequence length="964" mass="107535">MPAQTEHHVGGTKHFECRVGGFPRPQIRWYKDGREITDSSRYQFDHSNDGIISMVIQNITHEDEGHYRCRAENSEGLASTSAYLLVKAHKELPDEPITSVHSMQFEETIVYTEKYKKAREIRKKIEALDNENSYEENYVIKSKEKRQREEEEEELTWKSLETVISAQRTSSQLISSSPSSGTQRKEEADSSGTQRKEEAEEEEESKISKDMLEKCYHSSDDDQDSVRLMTISERSEPISLQESLKDFEEEEEKSLLMRQTARLFSHELDEDEDFFKRDSAYQAVLTEMVGEHVMQELLQQEEQASKIAEWQVKSEIEKVTKTEVKTSASKTDEDGLLTAAKDLTKLVVSEERVVKLESETKLVSGEENNSLVPTPKQIENVDIERKRALTDKPESLEKLKKDEADTVKSATSENVKLETVENVKSATSENVKMETAENAKSTPENVKLEIPENVKSVTPENVKSVTPENVKSVTPENVTSTTLENVKLAASENVEKNVREDVFQEEENQTHSVLTPKLIEVTEGKLSYDDVDSQVAGVEISDDSKVDSIDLPNEPIQQIIERKTDFKLDDDDEETVSDSETEGSVGSVVGVNVTPASSLQKKEMEDSNIDSDKTVFSQNLNETELSQTRFGEEKQKAMEDYPIIQPADDGSDVDGSTVEVVEPSTSWVQKVAQDKPQPEKTEDATAIGGDKEPVTKPVIKQVMEDIKIESGKTLRLRTQVQAVPRAELTWSKEGEVIIAGERITVVTEDDVYTLEIENVGEDDAGRYRMTAINSAGSVYSEVLVSIIGQPQLSPALSPSLPVGHPRFVMRPQNVTVAEFESIKLSCSVQGDPMPKVSWEKDGERLRTSKRLRLYETRGIFYLEIPEADAEDAGEYVCTAVNSEGTVTATVTVSMQGMENVVQISCEPEGTAELTEGATGGAVESSSDVCTSDSRSVRYLKLFGMAAAFSLAAIGVKKLFENLPK</sequence>
<dbReference type="InterPro" id="IPR036179">
    <property type="entry name" value="Ig-like_dom_sf"/>
</dbReference>
<name>A0A2C9KNK8_BIOGL</name>
<evidence type="ECO:0000259" key="8">
    <source>
        <dbReference type="PROSITE" id="PS50835"/>
    </source>
</evidence>
<evidence type="ECO:0000256" key="2">
    <source>
        <dbReference type="ARBA" id="ARBA00006692"/>
    </source>
</evidence>
<evidence type="ECO:0000256" key="3">
    <source>
        <dbReference type="ARBA" id="ARBA00022490"/>
    </source>
</evidence>
<accession>A0A2C9KNK8</accession>
<comment type="subcellular location">
    <subcellularLocation>
        <location evidence="1">Cytoplasm</location>
    </subcellularLocation>
</comment>
<evidence type="ECO:0000256" key="6">
    <source>
        <dbReference type="ARBA" id="ARBA00023319"/>
    </source>
</evidence>
<dbReference type="GO" id="GO:0030017">
    <property type="term" value="C:sarcomere"/>
    <property type="evidence" value="ECO:0007669"/>
    <property type="project" value="UniProtKB-ARBA"/>
</dbReference>
<dbReference type="SUPFAM" id="SSF48726">
    <property type="entry name" value="Immunoglobulin"/>
    <property type="match status" value="3"/>
</dbReference>
<feature type="domain" description="Ig-like" evidence="8">
    <location>
        <begin position="1"/>
        <end position="85"/>
    </location>
</feature>
<feature type="domain" description="Ig-like" evidence="8">
    <location>
        <begin position="805"/>
        <end position="893"/>
    </location>
</feature>
<evidence type="ECO:0000256" key="5">
    <source>
        <dbReference type="ARBA" id="ARBA00023157"/>
    </source>
</evidence>
<feature type="compositionally biased region" description="Basic and acidic residues" evidence="7">
    <location>
        <begin position="382"/>
        <end position="396"/>
    </location>
</feature>
<dbReference type="SMART" id="SM00408">
    <property type="entry name" value="IGc2"/>
    <property type="match status" value="3"/>
</dbReference>
<feature type="region of interest" description="Disordered" evidence="7">
    <location>
        <begin position="168"/>
        <end position="227"/>
    </location>
</feature>
<feature type="compositionally biased region" description="Basic and acidic residues" evidence="7">
    <location>
        <begin position="205"/>
        <end position="220"/>
    </location>
</feature>
<evidence type="ECO:0000313" key="9">
    <source>
        <dbReference type="EnsemblMetazoa" id="BGLB021699-PA"/>
    </source>
</evidence>
<dbReference type="InterPro" id="IPR013783">
    <property type="entry name" value="Ig-like_fold"/>
</dbReference>
<dbReference type="FunFam" id="2.60.40.10:FF:000425">
    <property type="entry name" value="Myosin light chain kinase"/>
    <property type="match status" value="1"/>
</dbReference>
<feature type="region of interest" description="Disordered" evidence="7">
    <location>
        <begin position="668"/>
        <end position="691"/>
    </location>
</feature>
<dbReference type="FunFam" id="2.60.40.10:FF:000345">
    <property type="entry name" value="Muscle M-line assembly protein unc-89"/>
    <property type="match status" value="1"/>
</dbReference>
<dbReference type="FunFam" id="2.60.40.10:FF:000032">
    <property type="entry name" value="palladin isoform X1"/>
    <property type="match status" value="1"/>
</dbReference>
<dbReference type="KEGG" id="bgt:106076191"/>
<dbReference type="InterPro" id="IPR003598">
    <property type="entry name" value="Ig_sub2"/>
</dbReference>
<dbReference type="STRING" id="6526.A0A2C9KNK8"/>
<feature type="compositionally biased region" description="Basic and acidic residues" evidence="7">
    <location>
        <begin position="672"/>
        <end position="691"/>
    </location>
</feature>
<dbReference type="PANTHER" id="PTHR47633">
    <property type="entry name" value="IMMUNOGLOBULIN"/>
    <property type="match status" value="1"/>
</dbReference>
<feature type="compositionally biased region" description="Low complexity" evidence="7">
    <location>
        <begin position="168"/>
        <end position="180"/>
    </location>
</feature>
<keyword evidence="4" id="KW-0677">Repeat</keyword>
<keyword evidence="5" id="KW-1015">Disulfide bond</keyword>
<keyword evidence="6" id="KW-0393">Immunoglobulin domain</keyword>
<dbReference type="Gene3D" id="2.60.40.10">
    <property type="entry name" value="Immunoglobulins"/>
    <property type="match status" value="3"/>
</dbReference>
<dbReference type="EnsemblMetazoa" id="BGLB021699-RA">
    <property type="protein sequence ID" value="BGLB021699-PA"/>
    <property type="gene ID" value="BGLB021699"/>
</dbReference>
<evidence type="ECO:0000256" key="4">
    <source>
        <dbReference type="ARBA" id="ARBA00022737"/>
    </source>
</evidence>